<proteinExistence type="predicted"/>
<dbReference type="AlphaFoldDB" id="A0A2S2Q781"/>
<protein>
    <recommendedName>
        <fullName evidence="1">Reverse transcriptase domain-containing protein</fullName>
    </recommendedName>
</protein>
<gene>
    <name evidence="2" type="primary">Y2R2_5</name>
    <name evidence="2" type="ORF">g.196</name>
</gene>
<dbReference type="EMBL" id="GGMS01004248">
    <property type="protein sequence ID" value="MBY73451.1"/>
    <property type="molecule type" value="Transcribed_RNA"/>
</dbReference>
<dbReference type="OrthoDB" id="6621793at2759"/>
<sequence length="281" mass="30844">MDAVTRVLQMARSAGSGAVQYRDLCAMVTLDVRNAFNSAPWRLIDASLQKRNVPKYLVEVIRSYMSDRKILIGRDPNSDVVHLPVSCGVPQGSVLGTTLWNLFYDGILRLKVPGAVTLLAFVDDVALVAVGHNTEILEELINPTLLIINSWLDKNGLTLAPKKSEYVVLTNKHRYRPPSIGVNGCPIPAKRTVRYLGVHLDTKLSFVEHTRIVAAGAKKAAIALGRLMPNVDGPSQAKRRLLMSVVLSRLLYGAQAWADAIGKVEKPKTSCFRRRGALPSK</sequence>
<reference evidence="2" key="1">
    <citation type="submission" date="2018-04" db="EMBL/GenBank/DDBJ databases">
        <title>Transcriptome assembly of Sipha flava.</title>
        <authorList>
            <person name="Scully E.D."/>
            <person name="Geib S.M."/>
            <person name="Palmer N.A."/>
            <person name="Koch K."/>
            <person name="Bradshaw J."/>
            <person name="Heng-Moss T."/>
            <person name="Sarath G."/>
        </authorList>
    </citation>
    <scope>NUCLEOTIDE SEQUENCE</scope>
</reference>
<evidence type="ECO:0000259" key="1">
    <source>
        <dbReference type="PROSITE" id="PS50878"/>
    </source>
</evidence>
<dbReference type="InterPro" id="IPR000477">
    <property type="entry name" value="RT_dom"/>
</dbReference>
<name>A0A2S2Q781_9HEMI</name>
<feature type="domain" description="Reverse transcriptase" evidence="1">
    <location>
        <begin position="1"/>
        <end position="200"/>
    </location>
</feature>
<dbReference type="PANTHER" id="PTHR33332">
    <property type="entry name" value="REVERSE TRANSCRIPTASE DOMAIN-CONTAINING PROTEIN"/>
    <property type="match status" value="1"/>
</dbReference>
<evidence type="ECO:0000313" key="2">
    <source>
        <dbReference type="EMBL" id="MBY73451.1"/>
    </source>
</evidence>
<dbReference type="Pfam" id="PF00078">
    <property type="entry name" value="RVT_1"/>
    <property type="match status" value="1"/>
</dbReference>
<accession>A0A2S2Q781</accession>
<organism evidence="2">
    <name type="scientific">Sipha flava</name>
    <name type="common">yellow sugarcane aphid</name>
    <dbReference type="NCBI Taxonomy" id="143950"/>
    <lineage>
        <taxon>Eukaryota</taxon>
        <taxon>Metazoa</taxon>
        <taxon>Ecdysozoa</taxon>
        <taxon>Arthropoda</taxon>
        <taxon>Hexapoda</taxon>
        <taxon>Insecta</taxon>
        <taxon>Pterygota</taxon>
        <taxon>Neoptera</taxon>
        <taxon>Paraneoptera</taxon>
        <taxon>Hemiptera</taxon>
        <taxon>Sternorrhyncha</taxon>
        <taxon>Aphidomorpha</taxon>
        <taxon>Aphidoidea</taxon>
        <taxon>Aphididae</taxon>
        <taxon>Sipha</taxon>
    </lineage>
</organism>
<dbReference type="PROSITE" id="PS50878">
    <property type="entry name" value="RT_POL"/>
    <property type="match status" value="1"/>
</dbReference>